<dbReference type="GeneID" id="56743625"/>
<sequence>MPQNGTYAEYVKVPVENIVEKPAHLSWEEAASLPLAGLTAYRALVTKGKIQKGEKVLIPGAGGGVATFLIQFAHVLGAEVYVTSSKEDKINKAMELGAVGGVNYTEENWVEQLLELTGGIDLSIDSVGGDSFKSLITLGKIGSRIVNFGSTRGPINNLFLPSLTLKEISIIGSTMGSMDDFSKMIKLVNEKEIHPVIDRVYSLREVNKALERIEKGQNFGKIVLTMDEI</sequence>
<dbReference type="PANTHER" id="PTHR45033">
    <property type="match status" value="1"/>
</dbReference>
<reference evidence="1 2" key="1">
    <citation type="submission" date="2015-06" db="EMBL/GenBank/DDBJ databases">
        <title>The Genome Sequence of Enterococcus durans 4EA1.</title>
        <authorList>
            <consortium name="The Broad Institute Genomics Platform"/>
            <consortium name="The Broad Institute Genome Sequencing Center for Infectious Disease"/>
            <person name="Earl A.M."/>
            <person name="Van Tyne D."/>
            <person name="Lebreton F."/>
            <person name="Saavedra J.T."/>
            <person name="Gilmore M.S."/>
            <person name="Manson Mcguire A."/>
            <person name="Clock S."/>
            <person name="Crupain M."/>
            <person name="Rangan U."/>
            <person name="Young S."/>
            <person name="Abouelleil A."/>
            <person name="Cao P."/>
            <person name="Chapman S.B."/>
            <person name="Griggs A."/>
            <person name="Priest M."/>
            <person name="Shea T."/>
            <person name="Wortman J."/>
            <person name="Nusbaum C."/>
            <person name="Birren B."/>
        </authorList>
    </citation>
    <scope>NUCLEOTIDE SEQUENCE [LARGE SCALE GENOMIC DNA]</scope>
    <source>
        <strain evidence="1 2">4EA1</strain>
    </source>
</reference>
<dbReference type="InterPro" id="IPR011032">
    <property type="entry name" value="GroES-like_sf"/>
</dbReference>
<dbReference type="InterPro" id="IPR020843">
    <property type="entry name" value="ER"/>
</dbReference>
<dbReference type="Pfam" id="PF00107">
    <property type="entry name" value="ADH_zinc_N"/>
    <property type="match status" value="1"/>
</dbReference>
<dbReference type="InterPro" id="IPR013149">
    <property type="entry name" value="ADH-like_C"/>
</dbReference>
<dbReference type="GO" id="GO:0016491">
    <property type="term" value="F:oxidoreductase activity"/>
    <property type="evidence" value="ECO:0007669"/>
    <property type="project" value="InterPro"/>
</dbReference>
<name>A0A367CCX3_9ENTE</name>
<dbReference type="RefSeq" id="WP_198324536.1">
    <property type="nucleotide sequence ID" value="NZ_CAXUDG010000032.1"/>
</dbReference>
<dbReference type="AlphaFoldDB" id="A0A367CCX3"/>
<dbReference type="Gene3D" id="3.40.50.720">
    <property type="entry name" value="NAD(P)-binding Rossmann-like Domain"/>
    <property type="match status" value="1"/>
</dbReference>
<dbReference type="InterPro" id="IPR036291">
    <property type="entry name" value="NAD(P)-bd_dom_sf"/>
</dbReference>
<dbReference type="Proteomes" id="UP000252797">
    <property type="component" value="Unassembled WGS sequence"/>
</dbReference>
<dbReference type="PANTHER" id="PTHR45033:SF3">
    <property type="entry name" value="DEHYDROGENASE, PUTATIVE (AFU_ORTHOLOGUE AFUA_2G13270)-RELATED"/>
    <property type="match status" value="1"/>
</dbReference>
<organism evidence="1 2">
    <name type="scientific">Enterococcus durans</name>
    <dbReference type="NCBI Taxonomy" id="53345"/>
    <lineage>
        <taxon>Bacteria</taxon>
        <taxon>Bacillati</taxon>
        <taxon>Bacillota</taxon>
        <taxon>Bacilli</taxon>
        <taxon>Lactobacillales</taxon>
        <taxon>Enterococcaceae</taxon>
        <taxon>Enterococcus</taxon>
    </lineage>
</organism>
<comment type="caution">
    <text evidence="1">The sequence shown here is derived from an EMBL/GenBank/DDBJ whole genome shotgun (WGS) entry which is preliminary data.</text>
</comment>
<dbReference type="EMBL" id="LEPB01000004">
    <property type="protein sequence ID" value="RCA10232.1"/>
    <property type="molecule type" value="Genomic_DNA"/>
</dbReference>
<proteinExistence type="predicted"/>
<dbReference type="SUPFAM" id="SSF51735">
    <property type="entry name" value="NAD(P)-binding Rossmann-fold domains"/>
    <property type="match status" value="1"/>
</dbReference>
<dbReference type="Gene3D" id="3.90.180.10">
    <property type="entry name" value="Medium-chain alcohol dehydrogenases, catalytic domain"/>
    <property type="match status" value="1"/>
</dbReference>
<accession>A0A367CCX3</accession>
<dbReference type="InterPro" id="IPR052711">
    <property type="entry name" value="Zinc_ADH-like"/>
</dbReference>
<evidence type="ECO:0000313" key="1">
    <source>
        <dbReference type="EMBL" id="RCA10232.1"/>
    </source>
</evidence>
<dbReference type="SMART" id="SM00829">
    <property type="entry name" value="PKS_ER"/>
    <property type="match status" value="1"/>
</dbReference>
<protein>
    <submittedName>
        <fullName evidence="1">Uncharacterized protein</fullName>
    </submittedName>
</protein>
<evidence type="ECO:0000313" key="2">
    <source>
        <dbReference type="Proteomes" id="UP000252797"/>
    </source>
</evidence>
<dbReference type="SUPFAM" id="SSF50129">
    <property type="entry name" value="GroES-like"/>
    <property type="match status" value="1"/>
</dbReference>
<gene>
    <name evidence="1" type="ORF">EA71_00982</name>
</gene>